<feature type="signal peptide" evidence="1">
    <location>
        <begin position="1"/>
        <end position="21"/>
    </location>
</feature>
<dbReference type="EMBL" id="FNEZ01000001">
    <property type="protein sequence ID" value="SDJ13996.1"/>
    <property type="molecule type" value="Genomic_DNA"/>
</dbReference>
<accession>A0A1G8RAK0</accession>
<name>A0A1G8RAK0_9FLAO</name>
<keyword evidence="1" id="KW-0732">Signal</keyword>
<keyword evidence="3" id="KW-1185">Reference proteome</keyword>
<dbReference type="OrthoDB" id="978531at2"/>
<dbReference type="AlphaFoldDB" id="A0A1G8RAK0"/>
<reference evidence="2 3" key="1">
    <citation type="submission" date="2016-10" db="EMBL/GenBank/DDBJ databases">
        <authorList>
            <person name="de Groot N.N."/>
        </authorList>
    </citation>
    <scope>NUCLEOTIDE SEQUENCE [LARGE SCALE GENOMIC DNA]</scope>
    <source>
        <strain evidence="2 3">CGMCC 1.10076</strain>
    </source>
</reference>
<dbReference type="Proteomes" id="UP000199580">
    <property type="component" value="Unassembled WGS sequence"/>
</dbReference>
<protein>
    <recommendedName>
        <fullName evidence="4">DUF4292 domain-containing protein</fullName>
    </recommendedName>
</protein>
<organism evidence="2 3">
    <name type="scientific">Flavobacterium noncentrifugens</name>
    <dbReference type="NCBI Taxonomy" id="1128970"/>
    <lineage>
        <taxon>Bacteria</taxon>
        <taxon>Pseudomonadati</taxon>
        <taxon>Bacteroidota</taxon>
        <taxon>Flavobacteriia</taxon>
        <taxon>Flavobacteriales</taxon>
        <taxon>Flavobacteriaceae</taxon>
        <taxon>Flavobacterium</taxon>
    </lineage>
</organism>
<proteinExistence type="predicted"/>
<dbReference type="STRING" id="1128970.SAMN04487935_0038"/>
<evidence type="ECO:0000313" key="3">
    <source>
        <dbReference type="Proteomes" id="UP000199580"/>
    </source>
</evidence>
<gene>
    <name evidence="2" type="ORF">SAMN04487935_0038</name>
</gene>
<dbReference type="RefSeq" id="WP_091391301.1">
    <property type="nucleotide sequence ID" value="NZ_BKAI01000001.1"/>
</dbReference>
<evidence type="ECO:0000256" key="1">
    <source>
        <dbReference type="SAM" id="SignalP"/>
    </source>
</evidence>
<evidence type="ECO:0000313" key="2">
    <source>
        <dbReference type="EMBL" id="SDJ13996.1"/>
    </source>
</evidence>
<feature type="chain" id="PRO_5011506787" description="DUF4292 domain-containing protein" evidence="1">
    <location>
        <begin position="22"/>
        <end position="251"/>
    </location>
</feature>
<evidence type="ECO:0008006" key="4">
    <source>
        <dbReference type="Google" id="ProtNLM"/>
    </source>
</evidence>
<sequence length="251" mass="28459">MKARSYVVAVLISLFMASCQMTENIDVKEDGSGKISFDVNASELMAMAGDKMMEGGKAKEIDSTFTFKQLLAEKKDSIAKLPVAEQERLKKMENMSVNMKMSAKNKEFKMSVFTDFKKASELQDMMQAMKSVKDLEKSPAQDASNPFGGMMKGADNTELKYSFDGTTFKRTIKIKDRQLFEQTKDTTGMMKMMFGSSHYTMKYHFPRKVKSVSNPNALFSDDRKTVTVPYSLIDYLEQPEKMSLEVVLDKK</sequence>
<dbReference type="PROSITE" id="PS51257">
    <property type="entry name" value="PROKAR_LIPOPROTEIN"/>
    <property type="match status" value="1"/>
</dbReference>